<dbReference type="SMART" id="SM00184">
    <property type="entry name" value="RING"/>
    <property type="match status" value="1"/>
</dbReference>
<dbReference type="Gene3D" id="3.30.40.10">
    <property type="entry name" value="Zinc/RING finger domain, C3HC4 (zinc finger)"/>
    <property type="match status" value="1"/>
</dbReference>
<dbReference type="Pfam" id="PF17123">
    <property type="entry name" value="zf-RING_11"/>
    <property type="match status" value="1"/>
</dbReference>
<keyword evidence="5" id="KW-0472">Membrane</keyword>
<keyword evidence="2 4" id="KW-0863">Zinc-finger</keyword>
<keyword evidence="3" id="KW-0862">Zinc</keyword>
<evidence type="ECO:0000256" key="4">
    <source>
        <dbReference type="PROSITE-ProRule" id="PRU00175"/>
    </source>
</evidence>
<dbReference type="AlphaFoldDB" id="C5LHH1"/>
<dbReference type="GO" id="GO:0061630">
    <property type="term" value="F:ubiquitin protein ligase activity"/>
    <property type="evidence" value="ECO:0007669"/>
    <property type="project" value="TreeGrafter"/>
</dbReference>
<protein>
    <recommendedName>
        <fullName evidence="6">RING-type domain-containing protein</fullName>
    </recommendedName>
</protein>
<organism evidence="8">
    <name type="scientific">Perkinsus marinus (strain ATCC 50983 / TXsc)</name>
    <dbReference type="NCBI Taxonomy" id="423536"/>
    <lineage>
        <taxon>Eukaryota</taxon>
        <taxon>Sar</taxon>
        <taxon>Alveolata</taxon>
        <taxon>Perkinsozoa</taxon>
        <taxon>Perkinsea</taxon>
        <taxon>Perkinsida</taxon>
        <taxon>Perkinsidae</taxon>
        <taxon>Perkinsus</taxon>
    </lineage>
</organism>
<keyword evidence="5" id="KW-0812">Transmembrane</keyword>
<name>C5LHH1_PERM5</name>
<dbReference type="EMBL" id="GG682041">
    <property type="protein sequence ID" value="EER03821.1"/>
    <property type="molecule type" value="Genomic_DNA"/>
</dbReference>
<dbReference type="OMA" id="FPRHFRW"/>
<sequence length="259" mass="28602">MSDTAEGFMEISFPPYFRWVWLCGVILITTSFIVLAGIHETFPGLIIAFGVALLWIALPVVILLVQMTRKYGFRQGLKKLRQGPASPTDGIHQVPTPEDKKAFLEAAKSASMVTLDTMGAPQDLCPICLDEEDMGDPLITLRCGHVFHEKCIDSVIDTAYEKMYAPNYLGLPILPRDEVLNSLRCPLCRSQMTELEHDIEEGNLEPIVEANDEEESVVEMAASVVISTPVARLPPTFYASTGRAAEVSHMHPSPSVMQL</sequence>
<evidence type="ECO:0000313" key="8">
    <source>
        <dbReference type="Proteomes" id="UP000007800"/>
    </source>
</evidence>
<proteinExistence type="predicted"/>
<dbReference type="GeneID" id="9044243"/>
<dbReference type="PANTHER" id="PTHR45969">
    <property type="entry name" value="RING ZINC FINGER PROTEIN-RELATED"/>
    <property type="match status" value="1"/>
</dbReference>
<evidence type="ECO:0000259" key="6">
    <source>
        <dbReference type="PROSITE" id="PS50089"/>
    </source>
</evidence>
<dbReference type="PANTHER" id="PTHR45969:SF69">
    <property type="entry name" value="FINGER DOMAIN PROTEIN, PUTATIVE (AFU_ORTHOLOGUE AFUA_3G12190)-RELATED"/>
    <property type="match status" value="1"/>
</dbReference>
<evidence type="ECO:0000256" key="5">
    <source>
        <dbReference type="SAM" id="Phobius"/>
    </source>
</evidence>
<keyword evidence="8" id="KW-1185">Reference proteome</keyword>
<dbReference type="RefSeq" id="XP_002772005.1">
    <property type="nucleotide sequence ID" value="XM_002771959.1"/>
</dbReference>
<dbReference type="InParanoid" id="C5LHH1"/>
<gene>
    <name evidence="7" type="ORF">Pmar_PMAR009349</name>
</gene>
<dbReference type="Proteomes" id="UP000007800">
    <property type="component" value="Unassembled WGS sequence"/>
</dbReference>
<feature type="domain" description="RING-type" evidence="6">
    <location>
        <begin position="125"/>
        <end position="189"/>
    </location>
</feature>
<reference evidence="7 8" key="1">
    <citation type="submission" date="2008-07" db="EMBL/GenBank/DDBJ databases">
        <authorList>
            <person name="El-Sayed N."/>
            <person name="Caler E."/>
            <person name="Inman J."/>
            <person name="Amedeo P."/>
            <person name="Hass B."/>
            <person name="Wortman J."/>
        </authorList>
    </citation>
    <scope>NUCLEOTIDE SEQUENCE [LARGE SCALE GENOMIC DNA]</scope>
    <source>
        <strain evidence="8">ATCC 50983 / TXsc</strain>
    </source>
</reference>
<accession>C5LHH1</accession>
<keyword evidence="5" id="KW-1133">Transmembrane helix</keyword>
<dbReference type="GO" id="GO:0016567">
    <property type="term" value="P:protein ubiquitination"/>
    <property type="evidence" value="ECO:0007669"/>
    <property type="project" value="TreeGrafter"/>
</dbReference>
<dbReference type="PROSITE" id="PS50089">
    <property type="entry name" value="ZF_RING_2"/>
    <property type="match status" value="1"/>
</dbReference>
<dbReference type="GO" id="GO:0008270">
    <property type="term" value="F:zinc ion binding"/>
    <property type="evidence" value="ECO:0007669"/>
    <property type="project" value="UniProtKB-KW"/>
</dbReference>
<dbReference type="SUPFAM" id="SSF57850">
    <property type="entry name" value="RING/U-box"/>
    <property type="match status" value="1"/>
</dbReference>
<keyword evidence="1" id="KW-0479">Metal-binding</keyword>
<dbReference type="InterPro" id="IPR013083">
    <property type="entry name" value="Znf_RING/FYVE/PHD"/>
</dbReference>
<feature type="transmembrane region" description="Helical" evidence="5">
    <location>
        <begin position="44"/>
        <end position="65"/>
    </location>
</feature>
<dbReference type="OrthoDB" id="9984778at2759"/>
<feature type="transmembrane region" description="Helical" evidence="5">
    <location>
        <begin position="19"/>
        <end position="38"/>
    </location>
</feature>
<evidence type="ECO:0000313" key="7">
    <source>
        <dbReference type="EMBL" id="EER03821.1"/>
    </source>
</evidence>
<evidence type="ECO:0000256" key="1">
    <source>
        <dbReference type="ARBA" id="ARBA00022723"/>
    </source>
</evidence>
<evidence type="ECO:0000256" key="2">
    <source>
        <dbReference type="ARBA" id="ARBA00022771"/>
    </source>
</evidence>
<evidence type="ECO:0000256" key="3">
    <source>
        <dbReference type="ARBA" id="ARBA00022833"/>
    </source>
</evidence>
<dbReference type="InterPro" id="IPR001841">
    <property type="entry name" value="Znf_RING"/>
</dbReference>